<reference evidence="5 6" key="2">
    <citation type="journal article" date="2010" name="Stand. Genomic Sci.">
        <title>Complete genome sequence of Chitinophaga pinensis type strain (UQM 2034).</title>
        <authorList>
            <person name="Glavina Del Rio T."/>
            <person name="Abt B."/>
            <person name="Spring S."/>
            <person name="Lapidus A."/>
            <person name="Nolan M."/>
            <person name="Tice H."/>
            <person name="Copeland A."/>
            <person name="Cheng J.F."/>
            <person name="Chen F."/>
            <person name="Bruce D."/>
            <person name="Goodwin L."/>
            <person name="Pitluck S."/>
            <person name="Ivanova N."/>
            <person name="Mavromatis K."/>
            <person name="Mikhailova N."/>
            <person name="Pati A."/>
            <person name="Chen A."/>
            <person name="Palaniappan K."/>
            <person name="Land M."/>
            <person name="Hauser L."/>
            <person name="Chang Y.J."/>
            <person name="Jeffries C.D."/>
            <person name="Chain P."/>
            <person name="Saunders E."/>
            <person name="Detter J.C."/>
            <person name="Brettin T."/>
            <person name="Rohde M."/>
            <person name="Goker M."/>
            <person name="Bristow J."/>
            <person name="Eisen J.A."/>
            <person name="Markowitz V."/>
            <person name="Hugenholtz P."/>
            <person name="Kyrpides N.C."/>
            <person name="Klenk H.P."/>
            <person name="Lucas S."/>
        </authorList>
    </citation>
    <scope>NUCLEOTIDE SEQUENCE [LARGE SCALE GENOMIC DNA]</scope>
    <source>
        <strain evidence="6">ATCC 43595 / DSM 2588 / LMG 13176 / NBRC 15968 / NCIMB 11800 / UQM 2034</strain>
    </source>
</reference>
<evidence type="ECO:0000259" key="3">
    <source>
        <dbReference type="Pfam" id="PF03629"/>
    </source>
</evidence>
<evidence type="ECO:0000259" key="4">
    <source>
        <dbReference type="Pfam" id="PF21467"/>
    </source>
</evidence>
<dbReference type="Gene3D" id="3.40.50.1110">
    <property type="entry name" value="SGNH hydrolase"/>
    <property type="match status" value="2"/>
</dbReference>
<dbReference type="RefSeq" id="WP_012792449.1">
    <property type="nucleotide sequence ID" value="NC_013132.1"/>
</dbReference>
<dbReference type="Proteomes" id="UP000002215">
    <property type="component" value="Chromosome"/>
</dbReference>
<keyword evidence="1" id="KW-0378">Hydrolase</keyword>
<feature type="domain" description="Sialate O-acetylesterase" evidence="3">
    <location>
        <begin position="417"/>
        <end position="521"/>
    </location>
</feature>
<dbReference type="KEGG" id="cpi:Cpin_4847"/>
<dbReference type="SUPFAM" id="SSF52266">
    <property type="entry name" value="SGNH hydrolase"/>
    <property type="match status" value="1"/>
</dbReference>
<dbReference type="InterPro" id="IPR036514">
    <property type="entry name" value="SGNH_hydro_sf"/>
</dbReference>
<dbReference type="InterPro" id="IPR005181">
    <property type="entry name" value="SASA"/>
</dbReference>
<organism evidence="5 6">
    <name type="scientific">Chitinophaga pinensis (strain ATCC 43595 / DSM 2588 / LMG 13176 / NBRC 15968 / NCIMB 11800 / UQM 2034)</name>
    <dbReference type="NCBI Taxonomy" id="485918"/>
    <lineage>
        <taxon>Bacteria</taxon>
        <taxon>Pseudomonadati</taxon>
        <taxon>Bacteroidota</taxon>
        <taxon>Chitinophagia</taxon>
        <taxon>Chitinophagales</taxon>
        <taxon>Chitinophagaceae</taxon>
        <taxon>Chitinophaga</taxon>
    </lineage>
</organism>
<dbReference type="InterPro" id="IPR008979">
    <property type="entry name" value="Galactose-bd-like_sf"/>
</dbReference>
<dbReference type="SUPFAM" id="SSF49785">
    <property type="entry name" value="Galactose-binding domain-like"/>
    <property type="match status" value="1"/>
</dbReference>
<dbReference type="PANTHER" id="PTHR22901:SF0">
    <property type="entry name" value="SIALATE O-ACETYLESTERASE"/>
    <property type="match status" value="1"/>
</dbReference>
<proteinExistence type="predicted"/>
<evidence type="ECO:0000256" key="2">
    <source>
        <dbReference type="ARBA" id="ARBA00023295"/>
    </source>
</evidence>
<dbReference type="GO" id="GO:0005975">
    <property type="term" value="P:carbohydrate metabolic process"/>
    <property type="evidence" value="ECO:0007669"/>
    <property type="project" value="InterPro"/>
</dbReference>
<gene>
    <name evidence="5" type="ordered locus">Cpin_4847</name>
</gene>
<protein>
    <recommendedName>
        <fullName evidence="7">Sialate O-acetylesterase</fullName>
    </recommendedName>
</protein>
<dbReference type="EMBL" id="CP001699">
    <property type="protein sequence ID" value="ACU62281.1"/>
    <property type="molecule type" value="Genomic_DNA"/>
</dbReference>
<dbReference type="AlphaFoldDB" id="A0A979G7S6"/>
<dbReference type="Gene3D" id="2.60.40.10">
    <property type="entry name" value="Immunoglobulins"/>
    <property type="match status" value="1"/>
</dbReference>
<evidence type="ECO:0000313" key="5">
    <source>
        <dbReference type="EMBL" id="ACU62281.1"/>
    </source>
</evidence>
<dbReference type="InterPro" id="IPR039329">
    <property type="entry name" value="SIAE"/>
</dbReference>
<dbReference type="Pfam" id="PF21467">
    <property type="entry name" value="BetaGal_gal-bd"/>
    <property type="match status" value="1"/>
</dbReference>
<dbReference type="Pfam" id="PF03629">
    <property type="entry name" value="SASA"/>
    <property type="match status" value="2"/>
</dbReference>
<feature type="domain" description="Sialate O-acetylesterase" evidence="3">
    <location>
        <begin position="105"/>
        <end position="211"/>
    </location>
</feature>
<keyword evidence="2" id="KW-0326">Glycosidase</keyword>
<dbReference type="GO" id="GO:0001681">
    <property type="term" value="F:sialate O-acetylesterase activity"/>
    <property type="evidence" value="ECO:0007669"/>
    <property type="project" value="InterPro"/>
</dbReference>
<dbReference type="PANTHER" id="PTHR22901">
    <property type="entry name" value="SIALATE O-ACETYLESTERASE"/>
    <property type="match status" value="1"/>
</dbReference>
<dbReference type="GO" id="GO:0004553">
    <property type="term" value="F:hydrolase activity, hydrolyzing O-glycosyl compounds"/>
    <property type="evidence" value="ECO:0007669"/>
    <property type="project" value="InterPro"/>
</dbReference>
<dbReference type="InterPro" id="IPR013783">
    <property type="entry name" value="Ig-like_fold"/>
</dbReference>
<dbReference type="InterPro" id="IPR048913">
    <property type="entry name" value="BetaGal_gal-bd"/>
</dbReference>
<feature type="domain" description="Beta-galactosidase galactose-binding" evidence="4">
    <location>
        <begin position="282"/>
        <end position="343"/>
    </location>
</feature>
<evidence type="ECO:0000256" key="1">
    <source>
        <dbReference type="ARBA" id="ARBA00022801"/>
    </source>
</evidence>
<evidence type="ECO:0008006" key="7">
    <source>
        <dbReference type="Google" id="ProtNLM"/>
    </source>
</evidence>
<accession>A0A979G7S6</accession>
<evidence type="ECO:0000313" key="6">
    <source>
        <dbReference type="Proteomes" id="UP000002215"/>
    </source>
</evidence>
<reference evidence="6" key="1">
    <citation type="submission" date="2009-08" db="EMBL/GenBank/DDBJ databases">
        <title>The complete genome of Chitinophaga pinensis DSM 2588.</title>
        <authorList>
            <consortium name="US DOE Joint Genome Institute (JGI-PGF)"/>
            <person name="Lucas S."/>
            <person name="Copeland A."/>
            <person name="Lapidus A."/>
            <person name="Glavina del Rio T."/>
            <person name="Dalin E."/>
            <person name="Tice H."/>
            <person name="Bruce D."/>
            <person name="Goodwin L."/>
            <person name="Pitluck S."/>
            <person name="Kyrpides N."/>
            <person name="Mavromatis K."/>
            <person name="Ivanova N."/>
            <person name="Mikhailova N."/>
            <person name="Sims D."/>
            <person name="Meinche L."/>
            <person name="Brettin T."/>
            <person name="Detter J.C."/>
            <person name="Han C."/>
            <person name="Larimer F."/>
            <person name="Land M."/>
            <person name="Hauser L."/>
            <person name="Markowitz V."/>
            <person name="Cheng J.-F."/>
            <person name="Hugenholtz P."/>
            <person name="Woyke T."/>
            <person name="Wu D."/>
            <person name="Spring S."/>
            <person name="Klenk H.-P."/>
            <person name="Eisen J.A."/>
        </authorList>
    </citation>
    <scope>NUCLEOTIDE SEQUENCE [LARGE SCALE GENOMIC DNA]</scope>
    <source>
        <strain evidence="6">ATCC 43595 / DSM 2588 / LMG 13176 / NBRC 15968 / NCIMB 11800 / UQM 2034</strain>
    </source>
</reference>
<sequence length="637" mass="70911">MMRYRYLIAGALLFSLLHARSVAQVRLPRLVSDSMVLQRNTPVQLWGWASPQEKIRITFRGKQIRTTAGSDGKWSATIPAMSHGGPFTMDIKGKNHIILRDILVGDVWLCAGQSNMVHQMTLHSERYAFDITNANFPEIRHFKIPQTTNLKAPSDDLSAAYWKSATPTDVADFSAVAYFFARNLYQRYHVPVGLINASVGGTPIEAWTSKEGLKDFPDIQTSIRNNETITPPPAPAVPEPADAGLDNHPAWYDPAYTPQHWHPFTLPGYWNDQGVRELNGIVWFRREIDIPATMTDTSAMLRLGRIVDADVVYVNGQKVGNTSYQYPQRRYTLPAGILKPGKNLIVVRITNTAGKGGFIPDKPYYLAAGNDTLDLKGDWLYKVGGVYQAPPPQTTFRETNCPAALHNGMLAPIIPYTIKGALWYQGESNMGNPQEYSRLLPALINDWRNKWHNPALPVLFVQLPGFLEVQYLPSESSWATLRESQRKSGSLPHTAMAIAIDLGEWNDVHPDRKKEVGDRLALLARKMVYGEEQLVASGPLAEKANISDNKVVITFTDTGSGLITSDGLTPGQFAIAGKDGKFVWAQTKLEGNNVIIWSPEVVAPVRVRYAWADNPDNPNLYNREGLPASPFELNIDL</sequence>
<name>A0A979G7S6_CHIPD</name>